<dbReference type="STRING" id="455432.AWN90_04135"/>
<dbReference type="GO" id="GO:0006260">
    <property type="term" value="P:DNA replication"/>
    <property type="evidence" value="ECO:0007669"/>
    <property type="project" value="InterPro"/>
</dbReference>
<accession>A0A164IWK9</accession>
<evidence type="ECO:0000313" key="5">
    <source>
        <dbReference type="EMBL" id="KZM69811.1"/>
    </source>
</evidence>
<dbReference type="RefSeq" id="WP_067577806.1">
    <property type="nucleotide sequence ID" value="NZ_JABMCZ010000003.1"/>
</dbReference>
<evidence type="ECO:0000313" key="6">
    <source>
        <dbReference type="Proteomes" id="UP000076512"/>
    </source>
</evidence>
<dbReference type="InterPro" id="IPR011344">
    <property type="entry name" value="ssDNA-bd"/>
</dbReference>
<gene>
    <name evidence="5" type="ORF">AWN90_04135</name>
</gene>
<sequence>MANEMTIIGNLTSDPALRYSPAGDCVVNFTVASTPRYLDRDTGQWRDGKALFLRCSLWRQAAENVAETLTRGARVIVTGRLTQHTFQTREGDNRTVVELEVTEVGPSLRYATAKITKNPPAGAQGTDRPARGNGFGRATSGRDNAAADGFGRDPGTATELAGVTAAAPDGEGAPTF</sequence>
<dbReference type="NCBIfam" id="TIGR00621">
    <property type="entry name" value="ssb"/>
    <property type="match status" value="1"/>
</dbReference>
<dbReference type="InterPro" id="IPR012340">
    <property type="entry name" value="NA-bd_OB-fold"/>
</dbReference>
<evidence type="ECO:0000256" key="3">
    <source>
        <dbReference type="RuleBase" id="RU000524"/>
    </source>
</evidence>
<dbReference type="Gene3D" id="2.40.50.140">
    <property type="entry name" value="Nucleic acid-binding proteins"/>
    <property type="match status" value="1"/>
</dbReference>
<dbReference type="Pfam" id="PF00436">
    <property type="entry name" value="SSB"/>
    <property type="match status" value="1"/>
</dbReference>
<reference evidence="5 6" key="1">
    <citation type="submission" date="2016-04" db="EMBL/GenBank/DDBJ databases">
        <authorList>
            <person name="Evans L.H."/>
            <person name="Alamgir A."/>
            <person name="Owens N."/>
            <person name="Weber N.D."/>
            <person name="Virtaneva K."/>
            <person name="Barbian K."/>
            <person name="Babar A."/>
            <person name="Rosenke K."/>
        </authorList>
    </citation>
    <scope>NUCLEOTIDE SEQUENCE [LARGE SCALE GENOMIC DNA]</scope>
    <source>
        <strain evidence="5 6">IFM 0406</strain>
    </source>
</reference>
<dbReference type="InterPro" id="IPR000424">
    <property type="entry name" value="Primosome_PriB/ssb"/>
</dbReference>
<feature type="region of interest" description="Disordered" evidence="4">
    <location>
        <begin position="116"/>
        <end position="157"/>
    </location>
</feature>
<keyword evidence="6" id="KW-1185">Reference proteome</keyword>
<dbReference type="GO" id="GO:0009295">
    <property type="term" value="C:nucleoid"/>
    <property type="evidence" value="ECO:0007669"/>
    <property type="project" value="TreeGrafter"/>
</dbReference>
<dbReference type="PANTHER" id="PTHR10302:SF27">
    <property type="entry name" value="SINGLE-STRANDED DNA-BINDING PROTEIN"/>
    <property type="match status" value="1"/>
</dbReference>
<keyword evidence="1 2" id="KW-0238">DNA-binding</keyword>
<dbReference type="PANTHER" id="PTHR10302">
    <property type="entry name" value="SINGLE-STRANDED DNA-BINDING PROTEIN"/>
    <property type="match status" value="1"/>
</dbReference>
<dbReference type="PROSITE" id="PS50935">
    <property type="entry name" value="SSB"/>
    <property type="match status" value="1"/>
</dbReference>
<comment type="subunit">
    <text evidence="2">Homotetramer.</text>
</comment>
<dbReference type="EMBL" id="LWGR01000016">
    <property type="protein sequence ID" value="KZM69811.1"/>
    <property type="molecule type" value="Genomic_DNA"/>
</dbReference>
<evidence type="ECO:0000256" key="1">
    <source>
        <dbReference type="ARBA" id="ARBA00023125"/>
    </source>
</evidence>
<dbReference type="CDD" id="cd04496">
    <property type="entry name" value="SSB_OBF"/>
    <property type="match status" value="1"/>
</dbReference>
<dbReference type="AlphaFoldDB" id="A0A164IWK9"/>
<dbReference type="GO" id="GO:0003697">
    <property type="term" value="F:single-stranded DNA binding"/>
    <property type="evidence" value="ECO:0007669"/>
    <property type="project" value="UniProtKB-UniRule"/>
</dbReference>
<name>A0A164IWK9_9NOCA</name>
<dbReference type="HAMAP" id="MF_00984">
    <property type="entry name" value="SSB"/>
    <property type="match status" value="1"/>
</dbReference>
<evidence type="ECO:0000256" key="2">
    <source>
        <dbReference type="HAMAP-Rule" id="MF_00984"/>
    </source>
</evidence>
<organism evidence="5 6">
    <name type="scientific">Nocardia terpenica</name>
    <dbReference type="NCBI Taxonomy" id="455432"/>
    <lineage>
        <taxon>Bacteria</taxon>
        <taxon>Bacillati</taxon>
        <taxon>Actinomycetota</taxon>
        <taxon>Actinomycetes</taxon>
        <taxon>Mycobacteriales</taxon>
        <taxon>Nocardiaceae</taxon>
        <taxon>Nocardia</taxon>
    </lineage>
</organism>
<evidence type="ECO:0000256" key="4">
    <source>
        <dbReference type="SAM" id="MobiDB-lite"/>
    </source>
</evidence>
<comment type="caution">
    <text evidence="5">The sequence shown here is derived from an EMBL/GenBank/DDBJ whole genome shotgun (WGS) entry which is preliminary data.</text>
</comment>
<protein>
    <recommendedName>
        <fullName evidence="2 3">Single-stranded DNA-binding protein</fullName>
        <shortName evidence="2">SSB</shortName>
    </recommendedName>
</protein>
<dbReference type="SUPFAM" id="SSF50249">
    <property type="entry name" value="Nucleic acid-binding proteins"/>
    <property type="match status" value="1"/>
</dbReference>
<comment type="caution">
    <text evidence="2">Lacks conserved residue(s) required for the propagation of feature annotation.</text>
</comment>
<proteinExistence type="inferred from homology"/>
<dbReference type="OrthoDB" id="9809878at2"/>
<dbReference type="NCBIfam" id="NF005851">
    <property type="entry name" value="PRK07772.1"/>
    <property type="match status" value="1"/>
</dbReference>
<dbReference type="Proteomes" id="UP000076512">
    <property type="component" value="Unassembled WGS sequence"/>
</dbReference>